<dbReference type="PROSITE" id="PS00662">
    <property type="entry name" value="T2SP_E"/>
    <property type="match status" value="1"/>
</dbReference>
<dbReference type="GO" id="GO:0015628">
    <property type="term" value="P:protein secretion by the type II secretion system"/>
    <property type="evidence" value="ECO:0007669"/>
    <property type="project" value="UniProtKB-UniRule"/>
</dbReference>
<comment type="subcellular location">
    <subcellularLocation>
        <location evidence="8">Cell inner membrane</location>
    </subcellularLocation>
</comment>
<keyword evidence="2 8" id="KW-0813">Transport</keyword>
<organism evidence="10 11">
    <name type="scientific">Noviherbaspirillum pedocola</name>
    <dbReference type="NCBI Taxonomy" id="2801341"/>
    <lineage>
        <taxon>Bacteria</taxon>
        <taxon>Pseudomonadati</taxon>
        <taxon>Pseudomonadota</taxon>
        <taxon>Betaproteobacteria</taxon>
        <taxon>Burkholderiales</taxon>
        <taxon>Oxalobacteraceae</taxon>
        <taxon>Noviherbaspirillum</taxon>
    </lineage>
</organism>
<protein>
    <recommendedName>
        <fullName evidence="8">Type II secretion system protein E</fullName>
        <shortName evidence="8">T2SS protein E</shortName>
    </recommendedName>
    <alternativeName>
        <fullName evidence="8">Type II traffic warden ATPase</fullName>
    </alternativeName>
</protein>
<dbReference type="GO" id="GO:0016887">
    <property type="term" value="F:ATP hydrolysis activity"/>
    <property type="evidence" value="ECO:0007669"/>
    <property type="project" value="TreeGrafter"/>
</dbReference>
<evidence type="ECO:0000256" key="2">
    <source>
        <dbReference type="ARBA" id="ARBA00022448"/>
    </source>
</evidence>
<evidence type="ECO:0000256" key="8">
    <source>
        <dbReference type="RuleBase" id="RU366070"/>
    </source>
</evidence>
<sequence>MENRLLPYAFARDHAVLAQRGAAPDAGVEVWVSEATAPRAIAEVSRRFGRVKLKRMEREALDAAIARAYAGSGNDAAQVIDEYESDLDLAKMMQDMPAVEDLLESADDAPVIRMINALLTQSLREGASDIHIEPFEQVSVVRFRIDGALRDIVRPKKAIHASMISRIKIMASLDIAEKRLPQDGRITLRVGGKPVDVRVSTLPTGHGERAVLRLLDKEAGRLDLQHLGMSEKTLTQFDHLIAQPHGIVLVTGPTGSGKTTTLYAALSRLNAASTNILTVEDPIEYELPGVGQTQVNPRIEMTFAKALRAILRQDPDVIMIGEIRDLETAQIAVQASLTGHLVLATLHTNDSAAAVTRLLDMGIEPFLLSSSLLGVVAQRLVRKLCEHCRRHDGKMWHAVGCDKCGHTGYHGRVGVYELLETTDDIRAQIHDQVSEAEIRATAQKHGMATMREDGERWLADGTTTQAELLRVTKD</sequence>
<dbReference type="Gene3D" id="3.30.300.160">
    <property type="entry name" value="Type II secretion system, protein E, N-terminal domain"/>
    <property type="match status" value="1"/>
</dbReference>
<dbReference type="InterPro" id="IPR013369">
    <property type="entry name" value="T2SS_GspE"/>
</dbReference>
<dbReference type="EMBL" id="JAEPBG010000007">
    <property type="protein sequence ID" value="MBK4736437.1"/>
    <property type="molecule type" value="Genomic_DNA"/>
</dbReference>
<dbReference type="PANTHER" id="PTHR30258">
    <property type="entry name" value="TYPE II SECRETION SYSTEM PROTEIN GSPE-RELATED"/>
    <property type="match status" value="1"/>
</dbReference>
<accession>A0A934W6N7</accession>
<dbReference type="Gene3D" id="3.30.450.90">
    <property type="match status" value="1"/>
</dbReference>
<feature type="domain" description="Bacterial type II secretion system protein E" evidence="9">
    <location>
        <begin position="311"/>
        <end position="325"/>
    </location>
</feature>
<evidence type="ECO:0000256" key="3">
    <source>
        <dbReference type="ARBA" id="ARBA00022741"/>
    </source>
</evidence>
<dbReference type="CDD" id="cd01129">
    <property type="entry name" value="PulE-GspE-like"/>
    <property type="match status" value="1"/>
</dbReference>
<keyword evidence="4 8" id="KW-0067">ATP-binding</keyword>
<comment type="catalytic activity">
    <reaction evidence="7">
        <text>ATP + H2O + cellular proteinSide 1 = ADP + phosphate + cellular proteinSide 2.</text>
        <dbReference type="EC" id="7.4.2.8"/>
    </reaction>
</comment>
<dbReference type="InterPro" id="IPR037257">
    <property type="entry name" value="T2SS_E_N_sf"/>
</dbReference>
<dbReference type="Pfam" id="PF00437">
    <property type="entry name" value="T2SSE"/>
    <property type="match status" value="1"/>
</dbReference>
<comment type="similarity">
    <text evidence="1 8">Belongs to the GSP E family.</text>
</comment>
<dbReference type="PANTHER" id="PTHR30258:SF2">
    <property type="entry name" value="COMG OPERON PROTEIN 1"/>
    <property type="match status" value="1"/>
</dbReference>
<reference evidence="10" key="1">
    <citation type="submission" date="2021-01" db="EMBL/GenBank/DDBJ databases">
        <title>Genome sequence of strain Noviherbaspirillum sp. DKR-6.</title>
        <authorList>
            <person name="Chaudhary D.K."/>
        </authorList>
    </citation>
    <scope>NUCLEOTIDE SEQUENCE</scope>
    <source>
        <strain evidence="10">DKR-6</strain>
    </source>
</reference>
<name>A0A934W6N7_9BURK</name>
<dbReference type="Gene3D" id="3.40.50.300">
    <property type="entry name" value="P-loop containing nucleotide triphosphate hydrolases"/>
    <property type="match status" value="1"/>
</dbReference>
<comment type="function">
    <text evidence="8">ATPase component of the type II secretion system required for the energy-dependent secretion of extracellular factors such as proteases and toxins from the periplasm. Acts as a molecular motor to provide the energy that is required for assembly of the pseudopilus and the extrusion of substrates generated in the cytoplasm.</text>
</comment>
<evidence type="ECO:0000256" key="7">
    <source>
        <dbReference type="ARBA" id="ARBA00034006"/>
    </source>
</evidence>
<evidence type="ECO:0000256" key="1">
    <source>
        <dbReference type="ARBA" id="ARBA00006611"/>
    </source>
</evidence>
<dbReference type="InterPro" id="IPR001482">
    <property type="entry name" value="T2SS/T4SS_dom"/>
</dbReference>
<gene>
    <name evidence="10" type="primary">gspE</name>
    <name evidence="10" type="ORF">JJB74_17580</name>
</gene>
<dbReference type="NCBIfam" id="TIGR02533">
    <property type="entry name" value="type_II_gspE"/>
    <property type="match status" value="1"/>
</dbReference>
<keyword evidence="3 8" id="KW-0547">Nucleotide-binding</keyword>
<dbReference type="InterPro" id="IPR054757">
    <property type="entry name" value="GSPE_N1E"/>
</dbReference>
<dbReference type="SUPFAM" id="SSF160246">
    <property type="entry name" value="EspE N-terminal domain-like"/>
    <property type="match status" value="1"/>
</dbReference>
<dbReference type="InterPro" id="IPR003593">
    <property type="entry name" value="AAA+_ATPase"/>
</dbReference>
<keyword evidence="5 8" id="KW-0653">Protein transport</keyword>
<evidence type="ECO:0000313" key="10">
    <source>
        <dbReference type="EMBL" id="MBK4736437.1"/>
    </source>
</evidence>
<dbReference type="Pfam" id="PF22341">
    <property type="entry name" value="GSPE_N1E"/>
    <property type="match status" value="1"/>
</dbReference>
<dbReference type="GO" id="GO:0005524">
    <property type="term" value="F:ATP binding"/>
    <property type="evidence" value="ECO:0007669"/>
    <property type="project" value="UniProtKB-UniRule"/>
</dbReference>
<dbReference type="AlphaFoldDB" id="A0A934W6N7"/>
<dbReference type="GO" id="GO:0008564">
    <property type="term" value="F:protein-exporting ATPase activity"/>
    <property type="evidence" value="ECO:0007669"/>
    <property type="project" value="UniProtKB-EC"/>
</dbReference>
<dbReference type="InterPro" id="IPR027417">
    <property type="entry name" value="P-loop_NTPase"/>
</dbReference>
<dbReference type="SUPFAM" id="SSF52540">
    <property type="entry name" value="P-loop containing nucleoside triphosphate hydrolases"/>
    <property type="match status" value="1"/>
</dbReference>
<evidence type="ECO:0000313" key="11">
    <source>
        <dbReference type="Proteomes" id="UP000622890"/>
    </source>
</evidence>
<dbReference type="GO" id="GO:0005886">
    <property type="term" value="C:plasma membrane"/>
    <property type="evidence" value="ECO:0007669"/>
    <property type="project" value="UniProtKB-SubCell"/>
</dbReference>
<keyword evidence="11" id="KW-1185">Reference proteome</keyword>
<comment type="caution">
    <text evidence="10">The sequence shown here is derived from an EMBL/GenBank/DDBJ whole genome shotgun (WGS) entry which is preliminary data.</text>
</comment>
<dbReference type="FunFam" id="3.40.50.300:FF:000398">
    <property type="entry name" value="Type IV pilus assembly ATPase PilB"/>
    <property type="match status" value="1"/>
</dbReference>
<evidence type="ECO:0000256" key="5">
    <source>
        <dbReference type="ARBA" id="ARBA00022927"/>
    </source>
</evidence>
<dbReference type="RefSeq" id="WP_200593883.1">
    <property type="nucleotide sequence ID" value="NZ_JAEPBG010000007.1"/>
</dbReference>
<keyword evidence="6" id="KW-1278">Translocase</keyword>
<dbReference type="FunFam" id="3.30.450.90:FF:000001">
    <property type="entry name" value="Type II secretion system ATPase GspE"/>
    <property type="match status" value="1"/>
</dbReference>
<evidence type="ECO:0000256" key="4">
    <source>
        <dbReference type="ARBA" id="ARBA00022840"/>
    </source>
</evidence>
<proteinExistence type="inferred from homology"/>
<evidence type="ECO:0000259" key="9">
    <source>
        <dbReference type="PROSITE" id="PS00662"/>
    </source>
</evidence>
<dbReference type="SMART" id="SM00382">
    <property type="entry name" value="AAA"/>
    <property type="match status" value="1"/>
</dbReference>
<evidence type="ECO:0000256" key="6">
    <source>
        <dbReference type="ARBA" id="ARBA00022967"/>
    </source>
</evidence>
<dbReference type="Proteomes" id="UP000622890">
    <property type="component" value="Unassembled WGS sequence"/>
</dbReference>
<dbReference type="GO" id="GO:0015627">
    <property type="term" value="C:type II protein secretion system complex"/>
    <property type="evidence" value="ECO:0007669"/>
    <property type="project" value="UniProtKB-UniRule"/>
</dbReference>